<feature type="transmembrane region" description="Helical" evidence="8">
    <location>
        <begin position="268"/>
        <end position="289"/>
    </location>
</feature>
<feature type="domain" description="ABC transmembrane type-1" evidence="10">
    <location>
        <begin position="276"/>
        <end position="545"/>
    </location>
</feature>
<keyword evidence="12" id="KW-1185">Reference proteome</keyword>
<dbReference type="PANTHER" id="PTHR24223:SF345">
    <property type="entry name" value="ABC MULTIDRUG TRANSPORTER (EUROFUNG)"/>
    <property type="match status" value="1"/>
</dbReference>
<dbReference type="STRING" id="1073089.A0A1L9RYW8"/>
<dbReference type="Gene3D" id="3.40.50.300">
    <property type="entry name" value="P-loop containing nucleotide triphosphate hydrolases"/>
    <property type="match status" value="2"/>
</dbReference>
<proteinExistence type="predicted"/>
<evidence type="ECO:0000256" key="5">
    <source>
        <dbReference type="ARBA" id="ARBA00022840"/>
    </source>
</evidence>
<dbReference type="FunFam" id="1.20.1560.10:FF:000066">
    <property type="entry name" value="ABC multidrug transporter (Eurofung)"/>
    <property type="match status" value="1"/>
</dbReference>
<feature type="transmembrane region" description="Helical" evidence="8">
    <location>
        <begin position="866"/>
        <end position="892"/>
    </location>
</feature>
<evidence type="ECO:0000256" key="7">
    <source>
        <dbReference type="ARBA" id="ARBA00023136"/>
    </source>
</evidence>
<feature type="transmembrane region" description="Helical" evidence="8">
    <location>
        <begin position="1080"/>
        <end position="1105"/>
    </location>
</feature>
<dbReference type="InterPro" id="IPR003439">
    <property type="entry name" value="ABC_transporter-like_ATP-bd"/>
</dbReference>
<evidence type="ECO:0008006" key="13">
    <source>
        <dbReference type="Google" id="ProtNLM"/>
    </source>
</evidence>
<feature type="transmembrane region" description="Helical" evidence="8">
    <location>
        <begin position="69"/>
        <end position="88"/>
    </location>
</feature>
<dbReference type="SUPFAM" id="SSF90123">
    <property type="entry name" value="ABC transporter transmembrane region"/>
    <property type="match status" value="2"/>
</dbReference>
<feature type="domain" description="ABC transporter" evidence="9">
    <location>
        <begin position="587"/>
        <end position="816"/>
    </location>
</feature>
<feature type="transmembrane region" description="Helical" evidence="8">
    <location>
        <begin position="516"/>
        <end position="537"/>
    </location>
</feature>
<evidence type="ECO:0000259" key="10">
    <source>
        <dbReference type="PROSITE" id="PS50929"/>
    </source>
</evidence>
<dbReference type="PROSITE" id="PS50929">
    <property type="entry name" value="ABC_TM1F"/>
    <property type="match status" value="2"/>
</dbReference>
<keyword evidence="6 8" id="KW-1133">Transmembrane helix</keyword>
<dbReference type="InterPro" id="IPR056227">
    <property type="entry name" value="TMD0_ABC"/>
</dbReference>
<evidence type="ECO:0000256" key="2">
    <source>
        <dbReference type="ARBA" id="ARBA00022448"/>
    </source>
</evidence>
<sequence>MNSQQCENNSFGPTVSDCRGNFDFTKTFEDIFFAIVPAVLFLLAACLRIEYLRRQPRIVQGISYQILKLILLVAYFALQLSRAIVLALHDASRLTVWATALTVVGAAAMIALSLLEHTRSPRPSTLLAAFLLLTVLFDVVLTRTSWLGSLQPWQTIDARIQTAAVALKVVILMAESKTKEKRIINWSTEDHGPEETTGIISLGFLAWLNPLFVRGYREHLTVDKLYAIDQRIGAESMLSSLSQSLNNGRPGRRLSLATSLARTLAWPFLLPVLPRLAMIGFTFCQPFFITALISNTENTITPSTINNGYGLIGACIFIYGGIALSTTFYQYYSHRAMYMIRAALVSAIYQKTLDSGTKKTPDAAAVTLMSTDVERIMTGWVDIHAVWASMIEIALGCWLLHLHLGEAFISPVIVIAVCTGMMAWVGSTAGKTQAAWMDKIQHRVSITTAVIANIKALKISGIAPGLAHMVQWIREDEIQVGNRFRFIQVVAATIASAPMCLSPVFAFAFTGQNLDVSGFFASLSFLVLLTTPLGSFFQQIPNMLAGFACLARIQAYLETDPRREMRIGFEVQDKEKSQPCFPAHALISITNGYFGWAEEKPVLRNINASIPAGQLTIVVGPVACGKSTLCKTILGEIPFSRGEVRFAHPIPHIGFCDQTPFLSSVSIRENITGSAPFDLEKYRDVITATALDLDIAAFSSGHDTMLGGGGSMLSGGQKQRLSLARALYHDSPLLILDDVLTGLDHATESEVFRRVLGPDGLVRRRGTTAILFTHSGRHLPSANHIIALGEDGTVLENSQLTDLTENKEYSAGFGTNNEASSTSTGADISLEKESNLAKEKAEPDHDQARQTGDIRIYTHYFGTIRAAILGLFFLACIMFGFGNSFPTIWISFWSSDSYGKSNAFYIGIFSALRVLQMVGFSLAAFVSLGPMVADAGAGLHKNALTTVIRASLRFFSTTSNGVITNLFSQDTTIIDTELPQNLFNLAAGLCAVIGMACVIVVASPWLALAYPVLAAILWVVQRVYLRTSRQLRFLDLEAKSPLYTDFLETIQGITTIRAFGWAAQKLHHNYQLVDRSQRPAYLLAMIQLWLLLLMNMIVFGLATLLTTMATQLRTNPGFTGASLVTLMSFGELIAILVKDYTAFETSIGAVSRLKAFSEKVKPEDQDGEGLVPGEEWPTKGSVEIKALSASYDDFHEKPLNLILKNINLSVPPGQKVAICGRTGSGKSSLILLLLRLLDPIPSSSTEFTIDDLPVAQIDRSILRDRIIAVPQDPVFLPEGNTIKANLDPSNLATDDECLAVLDTVQLTTLAMQKEGLGAVLTANQLSSGQKKLFNLGRAILRRAVRDRSTLHTEKHGGILLLDEISSGVDTATEKTMHRIIANQFADYTIISVVHSLDIVPVFFDRVVVIDQGVIVESGSPGELLQTQSWFKELLHGNHL</sequence>
<dbReference type="InterPro" id="IPR044726">
    <property type="entry name" value="ABCC_6TM_D2"/>
</dbReference>
<protein>
    <recommendedName>
        <fullName evidence="13">ABC transporter</fullName>
    </recommendedName>
</protein>
<evidence type="ECO:0000256" key="6">
    <source>
        <dbReference type="ARBA" id="ARBA00022989"/>
    </source>
</evidence>
<comment type="subcellular location">
    <subcellularLocation>
        <location evidence="1">Membrane</location>
        <topology evidence="1">Multi-pass membrane protein</topology>
    </subcellularLocation>
</comment>
<dbReference type="Pfam" id="PF00664">
    <property type="entry name" value="ABC_membrane"/>
    <property type="match status" value="2"/>
</dbReference>
<dbReference type="VEuPathDB" id="FungiDB:ASPWEDRAFT_101029"/>
<feature type="domain" description="ABC transporter" evidence="9">
    <location>
        <begin position="1182"/>
        <end position="1436"/>
    </location>
</feature>
<feature type="transmembrane region" description="Helical" evidence="8">
    <location>
        <begin position="31"/>
        <end position="49"/>
    </location>
</feature>
<accession>A0A1L9RYW8</accession>
<feature type="transmembrane region" description="Helical" evidence="8">
    <location>
        <begin position="407"/>
        <end position="427"/>
    </location>
</feature>
<dbReference type="PROSITE" id="PS00211">
    <property type="entry name" value="ABC_TRANSPORTER_1"/>
    <property type="match status" value="2"/>
</dbReference>
<evidence type="ECO:0000256" key="4">
    <source>
        <dbReference type="ARBA" id="ARBA00022741"/>
    </source>
</evidence>
<dbReference type="CDD" id="cd18580">
    <property type="entry name" value="ABC_6TM_ABCC_D2"/>
    <property type="match status" value="1"/>
</dbReference>
<dbReference type="GO" id="GO:0005524">
    <property type="term" value="F:ATP binding"/>
    <property type="evidence" value="ECO:0007669"/>
    <property type="project" value="UniProtKB-KW"/>
</dbReference>
<dbReference type="PROSITE" id="PS50893">
    <property type="entry name" value="ABC_TRANSPORTER_2"/>
    <property type="match status" value="2"/>
</dbReference>
<name>A0A1L9RYW8_ASPWE</name>
<dbReference type="Pfam" id="PF24357">
    <property type="entry name" value="TMD0_ABC"/>
    <property type="match status" value="1"/>
</dbReference>
<dbReference type="GeneID" id="63743200"/>
<dbReference type="GO" id="GO:0016887">
    <property type="term" value="F:ATP hydrolysis activity"/>
    <property type="evidence" value="ECO:0007669"/>
    <property type="project" value="InterPro"/>
</dbReference>
<keyword evidence="7 8" id="KW-0472">Membrane</keyword>
<feature type="transmembrane region" description="Helical" evidence="8">
    <location>
        <begin position="379"/>
        <end position="401"/>
    </location>
</feature>
<keyword evidence="5" id="KW-0067">ATP-binding</keyword>
<evidence type="ECO:0000256" key="1">
    <source>
        <dbReference type="ARBA" id="ARBA00004141"/>
    </source>
</evidence>
<feature type="transmembrane region" description="Helical" evidence="8">
    <location>
        <begin position="982"/>
        <end position="1002"/>
    </location>
</feature>
<dbReference type="InterPro" id="IPR003593">
    <property type="entry name" value="AAA+_ATPase"/>
</dbReference>
<keyword evidence="3 8" id="KW-0812">Transmembrane</keyword>
<dbReference type="GO" id="GO:0140359">
    <property type="term" value="F:ABC-type transporter activity"/>
    <property type="evidence" value="ECO:0007669"/>
    <property type="project" value="InterPro"/>
</dbReference>
<feature type="transmembrane region" description="Helical" evidence="8">
    <location>
        <begin position="904"/>
        <end position="926"/>
    </location>
</feature>
<feature type="domain" description="ABC transmembrane type-1" evidence="10">
    <location>
        <begin position="866"/>
        <end position="1145"/>
    </location>
</feature>
<evidence type="ECO:0000259" key="9">
    <source>
        <dbReference type="PROSITE" id="PS50893"/>
    </source>
</evidence>
<dbReference type="SMART" id="SM00382">
    <property type="entry name" value="AAA"/>
    <property type="match status" value="2"/>
</dbReference>
<dbReference type="InterPro" id="IPR027417">
    <property type="entry name" value="P-loop_NTPase"/>
</dbReference>
<dbReference type="InterPro" id="IPR044746">
    <property type="entry name" value="ABCC_6TM_D1"/>
</dbReference>
<feature type="transmembrane region" description="Helical" evidence="8">
    <location>
        <begin position="489"/>
        <end position="510"/>
    </location>
</feature>
<dbReference type="FunFam" id="1.20.1560.10:FF:000055">
    <property type="entry name" value="ABC multidrug transporter (Eurofung)"/>
    <property type="match status" value="1"/>
</dbReference>
<dbReference type="InterPro" id="IPR036640">
    <property type="entry name" value="ABC1_TM_sf"/>
</dbReference>
<dbReference type="RefSeq" id="XP_040693836.1">
    <property type="nucleotide sequence ID" value="XM_040827352.1"/>
</dbReference>
<dbReference type="Pfam" id="PF00005">
    <property type="entry name" value="ABC_tran"/>
    <property type="match status" value="2"/>
</dbReference>
<feature type="transmembrane region" description="Helical" evidence="8">
    <location>
        <begin position="309"/>
        <end position="332"/>
    </location>
</feature>
<keyword evidence="4" id="KW-0547">Nucleotide-binding</keyword>
<dbReference type="Gene3D" id="1.20.1560.10">
    <property type="entry name" value="ABC transporter type 1, transmembrane domain"/>
    <property type="match status" value="2"/>
</dbReference>
<dbReference type="InterPro" id="IPR017871">
    <property type="entry name" value="ABC_transporter-like_CS"/>
</dbReference>
<keyword evidence="2" id="KW-0813">Transport</keyword>
<evidence type="ECO:0000313" key="11">
    <source>
        <dbReference type="EMBL" id="OJJ40160.1"/>
    </source>
</evidence>
<reference evidence="12" key="1">
    <citation type="journal article" date="2017" name="Genome Biol.">
        <title>Comparative genomics reveals high biological diversity and specific adaptations in the industrially and medically important fungal genus Aspergillus.</title>
        <authorList>
            <person name="de Vries R.P."/>
            <person name="Riley R."/>
            <person name="Wiebenga A."/>
            <person name="Aguilar-Osorio G."/>
            <person name="Amillis S."/>
            <person name="Uchima C.A."/>
            <person name="Anderluh G."/>
            <person name="Asadollahi M."/>
            <person name="Askin M."/>
            <person name="Barry K."/>
            <person name="Battaglia E."/>
            <person name="Bayram O."/>
            <person name="Benocci T."/>
            <person name="Braus-Stromeyer S.A."/>
            <person name="Caldana C."/>
            <person name="Canovas D."/>
            <person name="Cerqueira G.C."/>
            <person name="Chen F."/>
            <person name="Chen W."/>
            <person name="Choi C."/>
            <person name="Clum A."/>
            <person name="Dos Santos R.A."/>
            <person name="Damasio A.R."/>
            <person name="Diallinas G."/>
            <person name="Emri T."/>
            <person name="Fekete E."/>
            <person name="Flipphi M."/>
            <person name="Freyberg S."/>
            <person name="Gallo A."/>
            <person name="Gournas C."/>
            <person name="Habgood R."/>
            <person name="Hainaut M."/>
            <person name="Harispe M.L."/>
            <person name="Henrissat B."/>
            <person name="Hilden K.S."/>
            <person name="Hope R."/>
            <person name="Hossain A."/>
            <person name="Karabika E."/>
            <person name="Karaffa L."/>
            <person name="Karanyi Z."/>
            <person name="Krasevec N."/>
            <person name="Kuo A."/>
            <person name="Kusch H."/>
            <person name="LaButti K."/>
            <person name="Lagendijk E.L."/>
            <person name="Lapidus A."/>
            <person name="Levasseur A."/>
            <person name="Lindquist E."/>
            <person name="Lipzen A."/>
            <person name="Logrieco A.F."/>
            <person name="MacCabe A."/>
            <person name="Maekelae M.R."/>
            <person name="Malavazi I."/>
            <person name="Melin P."/>
            <person name="Meyer V."/>
            <person name="Mielnichuk N."/>
            <person name="Miskei M."/>
            <person name="Molnar A.P."/>
            <person name="Mule G."/>
            <person name="Ngan C.Y."/>
            <person name="Orejas M."/>
            <person name="Orosz E."/>
            <person name="Ouedraogo J.P."/>
            <person name="Overkamp K.M."/>
            <person name="Park H.-S."/>
            <person name="Perrone G."/>
            <person name="Piumi F."/>
            <person name="Punt P.J."/>
            <person name="Ram A.F."/>
            <person name="Ramon A."/>
            <person name="Rauscher S."/>
            <person name="Record E."/>
            <person name="Riano-Pachon D.M."/>
            <person name="Robert V."/>
            <person name="Roehrig J."/>
            <person name="Ruller R."/>
            <person name="Salamov A."/>
            <person name="Salih N.S."/>
            <person name="Samson R.A."/>
            <person name="Sandor E."/>
            <person name="Sanguinetti M."/>
            <person name="Schuetze T."/>
            <person name="Sepcic K."/>
            <person name="Shelest E."/>
            <person name="Sherlock G."/>
            <person name="Sophianopoulou V."/>
            <person name="Squina F.M."/>
            <person name="Sun H."/>
            <person name="Susca A."/>
            <person name="Todd R.B."/>
            <person name="Tsang A."/>
            <person name="Unkles S.E."/>
            <person name="van de Wiele N."/>
            <person name="van Rossen-Uffink D."/>
            <person name="Oliveira J.V."/>
            <person name="Vesth T.C."/>
            <person name="Visser J."/>
            <person name="Yu J.-H."/>
            <person name="Zhou M."/>
            <person name="Andersen M.R."/>
            <person name="Archer D.B."/>
            <person name="Baker S.E."/>
            <person name="Benoit I."/>
            <person name="Brakhage A.A."/>
            <person name="Braus G.H."/>
            <person name="Fischer R."/>
            <person name="Frisvad J.C."/>
            <person name="Goldman G.H."/>
            <person name="Houbraken J."/>
            <person name="Oakley B."/>
            <person name="Pocsi I."/>
            <person name="Scazzocchio C."/>
            <person name="Seiboth B."/>
            <person name="vanKuyk P.A."/>
            <person name="Wortman J."/>
            <person name="Dyer P.S."/>
            <person name="Grigoriev I.V."/>
        </authorList>
    </citation>
    <scope>NUCLEOTIDE SEQUENCE [LARGE SCALE GENOMIC DNA]</scope>
    <source>
        <strain evidence="12">DTO 134E9</strain>
    </source>
</reference>
<feature type="transmembrane region" description="Helical" evidence="8">
    <location>
        <begin position="127"/>
        <end position="146"/>
    </location>
</feature>
<dbReference type="EMBL" id="KV878209">
    <property type="protein sequence ID" value="OJJ40160.1"/>
    <property type="molecule type" value="Genomic_DNA"/>
</dbReference>
<feature type="transmembrane region" description="Helical" evidence="8">
    <location>
        <begin position="94"/>
        <end position="115"/>
    </location>
</feature>
<evidence type="ECO:0000256" key="8">
    <source>
        <dbReference type="SAM" id="Phobius"/>
    </source>
</evidence>
<dbReference type="OrthoDB" id="6500128at2759"/>
<dbReference type="PANTHER" id="PTHR24223">
    <property type="entry name" value="ATP-BINDING CASSETTE SUB-FAMILY C"/>
    <property type="match status" value="1"/>
</dbReference>
<gene>
    <name evidence="11" type="ORF">ASPWEDRAFT_101029</name>
</gene>
<evidence type="ECO:0000313" key="12">
    <source>
        <dbReference type="Proteomes" id="UP000184383"/>
    </source>
</evidence>
<dbReference type="InterPro" id="IPR011527">
    <property type="entry name" value="ABC1_TM_dom"/>
</dbReference>
<organism evidence="11 12">
    <name type="scientific">Aspergillus wentii DTO 134E9</name>
    <dbReference type="NCBI Taxonomy" id="1073089"/>
    <lineage>
        <taxon>Eukaryota</taxon>
        <taxon>Fungi</taxon>
        <taxon>Dikarya</taxon>
        <taxon>Ascomycota</taxon>
        <taxon>Pezizomycotina</taxon>
        <taxon>Eurotiomycetes</taxon>
        <taxon>Eurotiomycetidae</taxon>
        <taxon>Eurotiales</taxon>
        <taxon>Aspergillaceae</taxon>
        <taxon>Aspergillus</taxon>
        <taxon>Aspergillus subgen. Cremei</taxon>
    </lineage>
</organism>
<feature type="transmembrane region" description="Helical" evidence="8">
    <location>
        <begin position="1008"/>
        <end position="1025"/>
    </location>
</feature>
<dbReference type="InterPro" id="IPR050173">
    <property type="entry name" value="ABC_transporter_C-like"/>
</dbReference>
<dbReference type="SUPFAM" id="SSF52540">
    <property type="entry name" value="P-loop containing nucleoside triphosphate hydrolases"/>
    <property type="match status" value="2"/>
</dbReference>
<evidence type="ECO:0000256" key="3">
    <source>
        <dbReference type="ARBA" id="ARBA00022692"/>
    </source>
</evidence>
<dbReference type="GO" id="GO:0016020">
    <property type="term" value="C:membrane"/>
    <property type="evidence" value="ECO:0007669"/>
    <property type="project" value="UniProtKB-SubCell"/>
</dbReference>
<dbReference type="Proteomes" id="UP000184383">
    <property type="component" value="Unassembled WGS sequence"/>
</dbReference>
<dbReference type="CDD" id="cd18579">
    <property type="entry name" value="ABC_6TM_ABCC_D1"/>
    <property type="match status" value="1"/>
</dbReference>